<dbReference type="SMART" id="SM00862">
    <property type="entry name" value="Trans_reg_C"/>
    <property type="match status" value="1"/>
</dbReference>
<dbReference type="Gene3D" id="1.10.10.10">
    <property type="entry name" value="Winged helix-like DNA-binding domain superfamily/Winged helix DNA-binding domain"/>
    <property type="match status" value="1"/>
</dbReference>
<dbReference type="Gene3D" id="3.40.50.2300">
    <property type="match status" value="1"/>
</dbReference>
<dbReference type="OrthoDB" id="9802426at2"/>
<keyword evidence="5" id="KW-0804">Transcription</keyword>
<dbReference type="InterPro" id="IPR001867">
    <property type="entry name" value="OmpR/PhoB-type_DNA-bd"/>
</dbReference>
<dbReference type="InterPro" id="IPR016032">
    <property type="entry name" value="Sig_transdc_resp-reg_C-effctor"/>
</dbReference>
<dbReference type="PROSITE" id="PS51755">
    <property type="entry name" value="OMPR_PHOB"/>
    <property type="match status" value="1"/>
</dbReference>
<feature type="modified residue" description="4-aspartylphosphate" evidence="6">
    <location>
        <position position="52"/>
    </location>
</feature>
<dbReference type="PROSITE" id="PS50110">
    <property type="entry name" value="RESPONSE_REGULATORY"/>
    <property type="match status" value="1"/>
</dbReference>
<dbReference type="SMART" id="SM00448">
    <property type="entry name" value="REC"/>
    <property type="match status" value="1"/>
</dbReference>
<dbReference type="InterPro" id="IPR039420">
    <property type="entry name" value="WalR-like"/>
</dbReference>
<protein>
    <submittedName>
        <fullName evidence="10">Response regulator</fullName>
    </submittedName>
</protein>
<dbReference type="InterPro" id="IPR036388">
    <property type="entry name" value="WH-like_DNA-bd_sf"/>
</dbReference>
<feature type="DNA-binding region" description="OmpR/PhoB-type" evidence="7">
    <location>
        <begin position="126"/>
        <end position="224"/>
    </location>
</feature>
<accession>A0A6L6JGE7</accession>
<feature type="domain" description="OmpR/PhoB-type" evidence="9">
    <location>
        <begin position="126"/>
        <end position="224"/>
    </location>
</feature>
<name>A0A6L6JGE7_9RHOB</name>
<dbReference type="GO" id="GO:0000156">
    <property type="term" value="F:phosphorelay response regulator activity"/>
    <property type="evidence" value="ECO:0007669"/>
    <property type="project" value="TreeGrafter"/>
</dbReference>
<dbReference type="GO" id="GO:0032993">
    <property type="term" value="C:protein-DNA complex"/>
    <property type="evidence" value="ECO:0007669"/>
    <property type="project" value="TreeGrafter"/>
</dbReference>
<dbReference type="SUPFAM" id="SSF46894">
    <property type="entry name" value="C-terminal effector domain of the bipartite response regulators"/>
    <property type="match status" value="1"/>
</dbReference>
<sequence>MAKILLVEDDPRIASFVFRGLKAEGHALDIAGDGQTAMRMLRKAEYPLVILDRMLPDHDGVTVCRQMRSENITSSVLMLTAKDALGDKIEGLNAGADDYLTKPFAFDELVARVEALLRRAPGMRLDPVLKVADLVLDPTTRQVTRAGRNIELTPKEFSLLRYLMENSGTVLSRAQILNNNWGYGFDPGSKVVDVYIRYLRGKIDVDGTPSIILTVRGAGYRLGL</sequence>
<organism evidence="10 11">
    <name type="scientific">Paracoccus aestuariivivens</name>
    <dbReference type="NCBI Taxonomy" id="1820333"/>
    <lineage>
        <taxon>Bacteria</taxon>
        <taxon>Pseudomonadati</taxon>
        <taxon>Pseudomonadota</taxon>
        <taxon>Alphaproteobacteria</taxon>
        <taxon>Rhodobacterales</taxon>
        <taxon>Paracoccaceae</taxon>
        <taxon>Paracoccus</taxon>
    </lineage>
</organism>
<dbReference type="GO" id="GO:0006355">
    <property type="term" value="P:regulation of DNA-templated transcription"/>
    <property type="evidence" value="ECO:0007669"/>
    <property type="project" value="InterPro"/>
</dbReference>
<dbReference type="CDD" id="cd17624">
    <property type="entry name" value="REC_OmpR_PmrA-like"/>
    <property type="match status" value="1"/>
</dbReference>
<evidence type="ECO:0000256" key="2">
    <source>
        <dbReference type="ARBA" id="ARBA00023012"/>
    </source>
</evidence>
<dbReference type="AlphaFoldDB" id="A0A6L6JGE7"/>
<dbReference type="RefSeq" id="WP_155097148.1">
    <property type="nucleotide sequence ID" value="NZ_WMIE01000020.1"/>
</dbReference>
<reference evidence="10 11" key="1">
    <citation type="submission" date="2019-11" db="EMBL/GenBank/DDBJ databases">
        <authorList>
            <person name="Dong K."/>
        </authorList>
    </citation>
    <scope>NUCLEOTIDE SEQUENCE [LARGE SCALE GENOMIC DNA]</scope>
    <source>
        <strain evidence="10 11">NBRC 111993</strain>
    </source>
</reference>
<evidence type="ECO:0000313" key="10">
    <source>
        <dbReference type="EMBL" id="MTH79799.1"/>
    </source>
</evidence>
<evidence type="ECO:0000313" key="11">
    <source>
        <dbReference type="Proteomes" id="UP000478183"/>
    </source>
</evidence>
<dbReference type="Pfam" id="PF00486">
    <property type="entry name" value="Trans_reg_C"/>
    <property type="match status" value="1"/>
</dbReference>
<dbReference type="GO" id="GO:0005829">
    <property type="term" value="C:cytosol"/>
    <property type="evidence" value="ECO:0007669"/>
    <property type="project" value="TreeGrafter"/>
</dbReference>
<dbReference type="SUPFAM" id="SSF52172">
    <property type="entry name" value="CheY-like"/>
    <property type="match status" value="1"/>
</dbReference>
<dbReference type="InterPro" id="IPR011006">
    <property type="entry name" value="CheY-like_superfamily"/>
</dbReference>
<evidence type="ECO:0000256" key="4">
    <source>
        <dbReference type="ARBA" id="ARBA00023125"/>
    </source>
</evidence>
<dbReference type="Gene3D" id="6.10.250.690">
    <property type="match status" value="1"/>
</dbReference>
<keyword evidence="1 6" id="KW-0597">Phosphoprotein</keyword>
<evidence type="ECO:0000256" key="1">
    <source>
        <dbReference type="ARBA" id="ARBA00022553"/>
    </source>
</evidence>
<comment type="caution">
    <text evidence="10">The sequence shown here is derived from an EMBL/GenBank/DDBJ whole genome shotgun (WGS) entry which is preliminary data.</text>
</comment>
<dbReference type="InterPro" id="IPR001789">
    <property type="entry name" value="Sig_transdc_resp-reg_receiver"/>
</dbReference>
<evidence type="ECO:0000256" key="6">
    <source>
        <dbReference type="PROSITE-ProRule" id="PRU00169"/>
    </source>
</evidence>
<dbReference type="GO" id="GO:0000976">
    <property type="term" value="F:transcription cis-regulatory region binding"/>
    <property type="evidence" value="ECO:0007669"/>
    <property type="project" value="TreeGrafter"/>
</dbReference>
<dbReference type="PANTHER" id="PTHR48111">
    <property type="entry name" value="REGULATOR OF RPOS"/>
    <property type="match status" value="1"/>
</dbReference>
<evidence type="ECO:0000256" key="7">
    <source>
        <dbReference type="PROSITE-ProRule" id="PRU01091"/>
    </source>
</evidence>
<keyword evidence="2" id="KW-0902">Two-component regulatory system</keyword>
<evidence type="ECO:0000259" key="8">
    <source>
        <dbReference type="PROSITE" id="PS50110"/>
    </source>
</evidence>
<dbReference type="Pfam" id="PF00072">
    <property type="entry name" value="Response_reg"/>
    <property type="match status" value="1"/>
</dbReference>
<dbReference type="EMBL" id="WMIE01000020">
    <property type="protein sequence ID" value="MTH79799.1"/>
    <property type="molecule type" value="Genomic_DNA"/>
</dbReference>
<evidence type="ECO:0000256" key="3">
    <source>
        <dbReference type="ARBA" id="ARBA00023015"/>
    </source>
</evidence>
<evidence type="ECO:0000256" key="5">
    <source>
        <dbReference type="ARBA" id="ARBA00023163"/>
    </source>
</evidence>
<gene>
    <name evidence="10" type="ORF">GL286_18970</name>
</gene>
<dbReference type="PANTHER" id="PTHR48111:SF22">
    <property type="entry name" value="REGULATOR OF RPOS"/>
    <property type="match status" value="1"/>
</dbReference>
<proteinExistence type="predicted"/>
<evidence type="ECO:0000259" key="9">
    <source>
        <dbReference type="PROSITE" id="PS51755"/>
    </source>
</evidence>
<dbReference type="Proteomes" id="UP000478183">
    <property type="component" value="Unassembled WGS sequence"/>
</dbReference>
<keyword evidence="11" id="KW-1185">Reference proteome</keyword>
<keyword evidence="4 7" id="KW-0238">DNA-binding</keyword>
<dbReference type="FunFam" id="1.10.10.10:FF:000005">
    <property type="entry name" value="Two-component system response regulator"/>
    <property type="match status" value="1"/>
</dbReference>
<dbReference type="CDD" id="cd00383">
    <property type="entry name" value="trans_reg_C"/>
    <property type="match status" value="1"/>
</dbReference>
<keyword evidence="3" id="KW-0805">Transcription regulation</keyword>
<feature type="domain" description="Response regulatory" evidence="8">
    <location>
        <begin position="3"/>
        <end position="117"/>
    </location>
</feature>